<dbReference type="Proteomes" id="UP001140087">
    <property type="component" value="Unassembled WGS sequence"/>
</dbReference>
<name>A0ACC1LAX7_9FUNG</name>
<proteinExistence type="predicted"/>
<gene>
    <name evidence="1" type="ORF">H4R21_001671</name>
</gene>
<accession>A0ACC1LAX7</accession>
<comment type="caution">
    <text evidence="1">The sequence shown here is derived from an EMBL/GenBank/DDBJ whole genome shotgun (WGS) entry which is preliminary data.</text>
</comment>
<dbReference type="EMBL" id="JANBUN010000363">
    <property type="protein sequence ID" value="KAJ2804370.1"/>
    <property type="molecule type" value="Genomic_DNA"/>
</dbReference>
<keyword evidence="2" id="KW-1185">Reference proteome</keyword>
<protein>
    <submittedName>
        <fullName evidence="1">Uncharacterized protein</fullName>
    </submittedName>
</protein>
<feature type="non-terminal residue" evidence="1">
    <location>
        <position position="253"/>
    </location>
</feature>
<sequence length="253" mass="26699">MAKSNEPSRKRQRVERQSQPEASTSGRAMVTRSRSQSTARPHSAAEAGGSEEADDPSSSGSGADNKDDDVVLTSSYLAGLESSQEVSARLGIVFSDPCLLARSFPQTDAVRAAECPVDTADVRRAYAALFEEAAGKVLADLRLLTISVIAMMNSDPCDEHDNQMNAALILLLNPQIADYAHDDGTPVFPELCSAILSQPAAQRAALMRYFAAEDEDNAAAAAAADNSSSSSSSNNNNNNNNNNAASDKLLSTD</sequence>
<evidence type="ECO:0000313" key="2">
    <source>
        <dbReference type="Proteomes" id="UP001140087"/>
    </source>
</evidence>
<reference evidence="1" key="1">
    <citation type="submission" date="2022-07" db="EMBL/GenBank/DDBJ databases">
        <title>Phylogenomic reconstructions and comparative analyses of Kickxellomycotina fungi.</title>
        <authorList>
            <person name="Reynolds N.K."/>
            <person name="Stajich J.E."/>
            <person name="Barry K."/>
            <person name="Grigoriev I.V."/>
            <person name="Crous P."/>
            <person name="Smith M.E."/>
        </authorList>
    </citation>
    <scope>NUCLEOTIDE SEQUENCE</scope>
    <source>
        <strain evidence="1">BCRC 34780</strain>
    </source>
</reference>
<evidence type="ECO:0000313" key="1">
    <source>
        <dbReference type="EMBL" id="KAJ2804370.1"/>
    </source>
</evidence>
<organism evidence="1 2">
    <name type="scientific">Coemansia helicoidea</name>
    <dbReference type="NCBI Taxonomy" id="1286919"/>
    <lineage>
        <taxon>Eukaryota</taxon>
        <taxon>Fungi</taxon>
        <taxon>Fungi incertae sedis</taxon>
        <taxon>Zoopagomycota</taxon>
        <taxon>Kickxellomycotina</taxon>
        <taxon>Kickxellomycetes</taxon>
        <taxon>Kickxellales</taxon>
        <taxon>Kickxellaceae</taxon>
        <taxon>Coemansia</taxon>
    </lineage>
</organism>